<evidence type="ECO:0000256" key="4">
    <source>
        <dbReference type="SAM" id="MobiDB-lite"/>
    </source>
</evidence>
<evidence type="ECO:0000259" key="6">
    <source>
        <dbReference type="Pfam" id="PF12256"/>
    </source>
</evidence>
<dbReference type="PATRIC" id="fig|587753.11.peg.4728"/>
<dbReference type="InterPro" id="IPR022045">
    <property type="entry name" value="TcdB_toxin_mid/N"/>
</dbReference>
<dbReference type="Proteomes" id="UP000035212">
    <property type="component" value="Chromosome"/>
</dbReference>
<dbReference type="InterPro" id="IPR022044">
    <property type="entry name" value="TcdB_toxin_mid/C"/>
</dbReference>
<accession>A0A0G3GHU5</accession>
<organism evidence="7 8">
    <name type="scientific">Pseudomonas chlororaphis</name>
    <dbReference type="NCBI Taxonomy" id="587753"/>
    <lineage>
        <taxon>Bacteria</taxon>
        <taxon>Pseudomonadati</taxon>
        <taxon>Pseudomonadota</taxon>
        <taxon>Gammaproteobacteria</taxon>
        <taxon>Pseudomonadales</taxon>
        <taxon>Pseudomonadaceae</taxon>
        <taxon>Pseudomonas</taxon>
    </lineage>
</organism>
<evidence type="ECO:0000256" key="2">
    <source>
        <dbReference type="ARBA" id="ARBA00022525"/>
    </source>
</evidence>
<keyword evidence="2" id="KW-0964">Secreted</keyword>
<reference evidence="8" key="2">
    <citation type="submission" date="2015-03" db="EMBL/GenBank/DDBJ databases">
        <authorList>
            <person name="Deng P."/>
            <person name="Lu S."/>
        </authorList>
    </citation>
    <scope>NUCLEOTIDE SEQUENCE [LARGE SCALE GENOMIC DNA]</scope>
    <source>
        <strain evidence="8">UFB2</strain>
    </source>
</reference>
<evidence type="ECO:0000313" key="7">
    <source>
        <dbReference type="EMBL" id="AKK00811.1"/>
    </source>
</evidence>
<gene>
    <name evidence="7" type="ORF">VM99_23065</name>
</gene>
<dbReference type="EMBL" id="CP011020">
    <property type="protein sequence ID" value="AKK00811.1"/>
    <property type="molecule type" value="Genomic_DNA"/>
</dbReference>
<feature type="region of interest" description="Disordered" evidence="4">
    <location>
        <begin position="1"/>
        <end position="21"/>
    </location>
</feature>
<dbReference type="PRINTS" id="PR01341">
    <property type="entry name" value="SALSPVBPROT"/>
</dbReference>
<dbReference type="Pfam" id="PF03534">
    <property type="entry name" value="SpvB"/>
    <property type="match status" value="1"/>
</dbReference>
<evidence type="ECO:0000259" key="5">
    <source>
        <dbReference type="Pfam" id="PF12255"/>
    </source>
</evidence>
<evidence type="ECO:0000313" key="8">
    <source>
        <dbReference type="Proteomes" id="UP000035212"/>
    </source>
</evidence>
<dbReference type="Pfam" id="PF12256">
    <property type="entry name" value="TcdB_toxin_midN"/>
    <property type="match status" value="1"/>
</dbReference>
<dbReference type="GO" id="GO:0005576">
    <property type="term" value="C:extracellular region"/>
    <property type="evidence" value="ECO:0007669"/>
    <property type="project" value="UniProtKB-SubCell"/>
</dbReference>
<dbReference type="InterPro" id="IPR003284">
    <property type="entry name" value="Sal_SpvB"/>
</dbReference>
<feature type="domain" description="Insecticide toxin TcdB middle/C-terminal" evidence="5">
    <location>
        <begin position="869"/>
        <end position="1011"/>
    </location>
</feature>
<protein>
    <submittedName>
        <fullName evidence="7">Toxin</fullName>
    </submittedName>
</protein>
<keyword evidence="3" id="KW-0843">Virulence</keyword>
<dbReference type="GO" id="GO:0005737">
    <property type="term" value="C:cytoplasm"/>
    <property type="evidence" value="ECO:0007669"/>
    <property type="project" value="InterPro"/>
</dbReference>
<reference evidence="7 8" key="1">
    <citation type="journal article" date="2015" name="Stand. Genomic Sci.">
        <title>Complete genome of Pseudomonas chlororaphis strain UFB2, a soil bacterium with antibacterial activity against bacterial canker pathogen of tomato.</title>
        <authorList>
            <person name="Deng P."/>
            <person name="Wang X."/>
            <person name="Baird S.M."/>
            <person name="Lu S.E."/>
        </authorList>
    </citation>
    <scope>NUCLEOTIDE SEQUENCE [LARGE SCALE GENOMIC DNA]</scope>
    <source>
        <strain evidence="7 8">UFB2</strain>
    </source>
</reference>
<comment type="subcellular location">
    <subcellularLocation>
        <location evidence="1">Secreted</location>
    </subcellularLocation>
</comment>
<sequence length="1443" mass="162351">MDQPDRLSITPPSLPKGGGAIQSIGSGWGEVGSTGKAFYDLPLPISPGRGFAPALQLGYGSSVGNSLFGIGWVLSLGCVARRTSKGVPAYTDDDVTLGPDGTVWMPERDDDAQIIRRPVDTYQGLELGTVYQVARYFPRIEGTFERIEHWRSAEDHPGFWLIHGADGSLHLYGFNASSRSTDLEDALRVGEWLLEESLNAHGEHILYEYAGEDHAGMPADTPRDFRAQCYLSRVRYGNAEANAHLYHWAPTALRQARWHFDLIFDYGERDTGLTDIPEYEPTGEWPVRSDPFATYGYGFLLGNLRLCRQVLMFHQFAELGSAPLLVQRLLFEYHTTDLGYSLLCAAHQQGYDQQGRIESRPPVAFSYSAFSTEATEYQPFDAMPGLNDGQQYQLVDLYGEGIPGVLYRSDKAWYYREPLRAQTAHTADEVSYDTWKRLDAIPVMDTRKPVRQSLMDLTGDGRLDWVIAQPGVSGFFTLTPDRHWSTFVAFGAFPVEFFHPQSQLADLMGGGLSDLALIGPRSVRLYANRREEGFAAGQDVTHFVETAPDDRLPLLSQTQTELVAFSDVLGTGQQHLVRIRHNEIVCWPNRGHGRFDPGIHLANLPYAYKSFDASRVLLADLDGSGAADLIYLTHEHAEIFMNRTGMGFETTPRILPWPPGVRYDRLCQVSAADLQGLGCSSLVLTVPHMKPQHWRCDFVQAKPYLLHRTNNNMGAAGEVIYRSSAQEWLDEKKALLAANLEVASHVPFPMPVSVRQIQLDEITGNQLTQCFEYRQGFYDGQEREFRGFGLVMQTDSETTGDEQHQAGFTAPVLRKSWFHTGRMPDLPGLDYDPSDNAAVPLGSALLLAAKSDAKDEIISDANDETLHDMAYALAGSPLRVEVFGPDDDPLQARPYSVQQSRYAVRLLQLRDEHQPYCRMQPLELESIAYTYERQPDDPRCQHHINLAWDSYGGLIHDVTVHYARRKDINDEPPFSEAHEQTWWRAAHDDAQRFHYLEENRARFIHLDDPQAVRRSLPYLSRGNVLVLPKTALPPQDIRYEGLLERLDAPASDDWPRVLSALAEQRYQHAGQTLPAGQASFEALADYLETAELDETALQAYAAVLSPDELAEKLPRLGYRPMVAALPPEPDRMLWSTRKGFMTYAALEGFYRLISVRPTESQGPTDVVFDPYHCLPLSVTTADGCSTRVAEADYRFLLPRRIVDPNQNTQEACFDGFGELLASSFHGTERGIEVGFDPIDEYQPVIRLPAEAIAAPDAALQGAASVCFRDAFSWMQRREPVHVAILQADRYPHPPDNPGRKIRIAVQCWDGFGRRLQSKQKVEPGMAYQIDEDGGLVLDDDQPVSAPAAERWRVSERVEYNNKGLAVRAYRPYFADGYRYVNDESFRRFGHCDQQFYDPLGRPTLTITAMGYWRRQRYLGWYGIAEDENDTLEESRLNKASGGA</sequence>
<proteinExistence type="predicted"/>
<dbReference type="InterPro" id="IPR028994">
    <property type="entry name" value="Integrin_alpha_N"/>
</dbReference>
<evidence type="ECO:0000256" key="1">
    <source>
        <dbReference type="ARBA" id="ARBA00004613"/>
    </source>
</evidence>
<evidence type="ECO:0000256" key="3">
    <source>
        <dbReference type="ARBA" id="ARBA00023026"/>
    </source>
</evidence>
<feature type="domain" description="Insecticide toxin TcdB middle/N-terminal" evidence="6">
    <location>
        <begin position="658"/>
        <end position="821"/>
    </location>
</feature>
<name>A0A0G3GHU5_9PSED</name>
<dbReference type="SUPFAM" id="SSF69318">
    <property type="entry name" value="Integrin alpha N-terminal domain"/>
    <property type="match status" value="1"/>
</dbReference>
<dbReference type="Pfam" id="PF12255">
    <property type="entry name" value="TcdB_toxin_midC"/>
    <property type="match status" value="1"/>
</dbReference>